<dbReference type="Proteomes" id="UP000252139">
    <property type="component" value="Unassembled WGS sequence"/>
</dbReference>
<feature type="transmembrane region" description="Helical" evidence="1">
    <location>
        <begin position="25"/>
        <end position="46"/>
    </location>
</feature>
<organism evidence="2 3">
    <name type="scientific">Rhizopus azygosporus</name>
    <name type="common">Rhizopus microsporus var. azygosporus</name>
    <dbReference type="NCBI Taxonomy" id="86630"/>
    <lineage>
        <taxon>Eukaryota</taxon>
        <taxon>Fungi</taxon>
        <taxon>Fungi incertae sedis</taxon>
        <taxon>Mucoromycota</taxon>
        <taxon>Mucoromycotina</taxon>
        <taxon>Mucoromycetes</taxon>
        <taxon>Mucorales</taxon>
        <taxon>Mucorineae</taxon>
        <taxon>Rhizopodaceae</taxon>
        <taxon>Rhizopus</taxon>
    </lineage>
</organism>
<reference evidence="2 3" key="1">
    <citation type="journal article" date="2018" name="G3 (Bethesda)">
        <title>Phylogenetic and Phylogenomic Definition of Rhizopus Species.</title>
        <authorList>
            <person name="Gryganskyi A.P."/>
            <person name="Golan J."/>
            <person name="Dolatabadi S."/>
            <person name="Mondo S."/>
            <person name="Robb S."/>
            <person name="Idnurm A."/>
            <person name="Muszewska A."/>
            <person name="Steczkiewicz K."/>
            <person name="Masonjones S."/>
            <person name="Liao H.L."/>
            <person name="Gajdeczka M.T."/>
            <person name="Anike F."/>
            <person name="Vuek A."/>
            <person name="Anishchenko I.M."/>
            <person name="Voigt K."/>
            <person name="de Hoog G.S."/>
            <person name="Smith M.E."/>
            <person name="Heitman J."/>
            <person name="Vilgalys R."/>
            <person name="Stajich J.E."/>
        </authorList>
    </citation>
    <scope>NUCLEOTIDE SEQUENCE [LARGE SCALE GENOMIC DNA]</scope>
    <source>
        <strain evidence="2 3">CBS 357.93</strain>
    </source>
</reference>
<evidence type="ECO:0000256" key="1">
    <source>
        <dbReference type="SAM" id="Phobius"/>
    </source>
</evidence>
<feature type="non-terminal residue" evidence="2">
    <location>
        <position position="1"/>
    </location>
</feature>
<keyword evidence="1" id="KW-0472">Membrane</keyword>
<sequence>LLRVGIFCKNALDAQNMEGVLGVQVVGRTATFYVLVLPITGLYVMYELEKEDSKLLGGSNYI</sequence>
<dbReference type="EMBL" id="PJQL01005223">
    <property type="protein sequence ID" value="RCH78365.1"/>
    <property type="molecule type" value="Genomic_DNA"/>
</dbReference>
<dbReference type="AlphaFoldDB" id="A0A367IL12"/>
<proteinExistence type="predicted"/>
<evidence type="ECO:0000313" key="3">
    <source>
        <dbReference type="Proteomes" id="UP000252139"/>
    </source>
</evidence>
<name>A0A367IL12_RHIAZ</name>
<gene>
    <name evidence="2" type="ORF">CU097_001716</name>
</gene>
<keyword evidence="1" id="KW-0812">Transmembrane</keyword>
<keyword evidence="1" id="KW-1133">Transmembrane helix</keyword>
<comment type="caution">
    <text evidence="2">The sequence shown here is derived from an EMBL/GenBank/DDBJ whole genome shotgun (WGS) entry which is preliminary data.</text>
</comment>
<accession>A0A367IL12</accession>
<dbReference type="OrthoDB" id="2248794at2759"/>
<evidence type="ECO:0000313" key="2">
    <source>
        <dbReference type="EMBL" id="RCH78365.1"/>
    </source>
</evidence>
<keyword evidence="3" id="KW-1185">Reference proteome</keyword>
<feature type="non-terminal residue" evidence="2">
    <location>
        <position position="62"/>
    </location>
</feature>
<protein>
    <submittedName>
        <fullName evidence="2">Uncharacterized protein</fullName>
    </submittedName>
</protein>